<feature type="compositionally biased region" description="Low complexity" evidence="1">
    <location>
        <begin position="798"/>
        <end position="809"/>
    </location>
</feature>
<dbReference type="Proteomes" id="UP000283619">
    <property type="component" value="Unassembled WGS sequence"/>
</dbReference>
<evidence type="ECO:0000256" key="1">
    <source>
        <dbReference type="SAM" id="MobiDB-lite"/>
    </source>
</evidence>
<comment type="caution">
    <text evidence="2">The sequence shown here is derived from an EMBL/GenBank/DDBJ whole genome shotgun (WGS) entry which is preliminary data.</text>
</comment>
<dbReference type="EMBL" id="MOBZ01000002">
    <property type="protein sequence ID" value="ROO13173.1"/>
    <property type="molecule type" value="Genomic_DNA"/>
</dbReference>
<feature type="region of interest" description="Disordered" evidence="1">
    <location>
        <begin position="774"/>
        <end position="809"/>
    </location>
</feature>
<name>A0A423PBS3_PSEFL</name>
<dbReference type="AlphaFoldDB" id="A0A423PBS3"/>
<sequence>MTGKPPKVKPVAARTKIPDFSVEGTHRLPSAASVMLQPPKPHRLESLHPSFGPDSVAVTPTIRVSVNPRASAIGEFAKHAAKSSLADYWIPTPKSFGEINAQGIRVVQQRQYVAVADGHVVQVVLDAKSGLFRATLASELNPSGPLLKPDSEGRLWVPLDSDVATFTDSISVQTAQLFRRMGRSVTQFSDSMVDHMLAVSGVNESVLRDVLINDRPVPFLLEDTIRRFELDQKIQAQGLGGAPDRFTRFRDLEDAFESDCDENTLRMRQVFPGLPKTAALAIWRNTSAAERLHMHNQPGMPQRVAKEALVALRDIRLARAVEGIYLEAIANPDSDRLVLRMLGNLANWPRQTRIEIRQGAVDGDVLSAIGDARSPIFQVLIRQDDGYVIQSSDAQLLQGSKDLYSTLWLLLLPRHRQLLGVTEGGGAALQQWIRAQPLPPRQTVSELLGLAPLPVTVDPATAQFRQAGHLRGGSDNNPVSPKSVIERVRDLYPHLRDEDVTAFINERLKSDPSDVLFRLETELAILRDELSIWTADGESPHAQTSEPERVPTSVERRQAREQFSAKLQDIWQRKSVSKWEEGDYQFSHYVDFSGELPRLSTRFEYVTELLLTANEPGARIGAFLDSFPNIQCLGIFGIKMEEFPSGIFQMRQLSELTLDGCSLKLSEVTVEGLSRIEMLTRLNLANNPLTVAPHVGYMAGLTGLMLSNANLSSVPSGIDTLSKLGVVALHDNNISDVGYELFDIPDTQELFVGLTNNPLSDASRKRISQYLENSSMDRKVEIQTEDVVSESDSDSESSESGFSTGSESD</sequence>
<evidence type="ECO:0000313" key="2">
    <source>
        <dbReference type="EMBL" id="ROO13173.1"/>
    </source>
</evidence>
<dbReference type="Gene3D" id="3.80.10.10">
    <property type="entry name" value="Ribonuclease Inhibitor"/>
    <property type="match status" value="1"/>
</dbReference>
<feature type="compositionally biased region" description="Acidic residues" evidence="1">
    <location>
        <begin position="783"/>
        <end position="797"/>
    </location>
</feature>
<dbReference type="InterPro" id="IPR032675">
    <property type="entry name" value="LRR_dom_sf"/>
</dbReference>
<dbReference type="SUPFAM" id="SSF52058">
    <property type="entry name" value="L domain-like"/>
    <property type="match status" value="1"/>
</dbReference>
<protein>
    <recommendedName>
        <fullName evidence="4">Leucine-rich repeat domain-containing protein</fullName>
    </recommendedName>
</protein>
<accession>A0A423PBS3</accession>
<gene>
    <name evidence="2" type="ORF">BK673_03855</name>
</gene>
<dbReference type="RefSeq" id="WP_123593040.1">
    <property type="nucleotide sequence ID" value="NZ_MOBZ01000002.1"/>
</dbReference>
<evidence type="ECO:0000313" key="3">
    <source>
        <dbReference type="Proteomes" id="UP000283619"/>
    </source>
</evidence>
<proteinExistence type="predicted"/>
<organism evidence="2 3">
    <name type="scientific">Pseudomonas fluorescens</name>
    <dbReference type="NCBI Taxonomy" id="294"/>
    <lineage>
        <taxon>Bacteria</taxon>
        <taxon>Pseudomonadati</taxon>
        <taxon>Pseudomonadota</taxon>
        <taxon>Gammaproteobacteria</taxon>
        <taxon>Pseudomonadales</taxon>
        <taxon>Pseudomonadaceae</taxon>
        <taxon>Pseudomonas</taxon>
    </lineage>
</organism>
<evidence type="ECO:0008006" key="4">
    <source>
        <dbReference type="Google" id="ProtNLM"/>
    </source>
</evidence>
<reference evidence="2 3" key="1">
    <citation type="submission" date="2016-10" db="EMBL/GenBank/DDBJ databases">
        <title>Comparative genome analysis of multiple Pseudomonas spp. focuses on biocontrol and plant growth promoting traits.</title>
        <authorList>
            <person name="Tao X.-Y."/>
            <person name="Taylor C.G."/>
        </authorList>
    </citation>
    <scope>NUCLEOTIDE SEQUENCE [LARGE SCALE GENOMIC DNA]</scope>
    <source>
        <strain evidence="2 3">36G2</strain>
    </source>
</reference>
<feature type="compositionally biased region" description="Basic and acidic residues" evidence="1">
    <location>
        <begin position="546"/>
        <end position="557"/>
    </location>
</feature>
<feature type="region of interest" description="Disordered" evidence="1">
    <location>
        <begin position="536"/>
        <end position="557"/>
    </location>
</feature>